<dbReference type="Pfam" id="PF13583">
    <property type="entry name" value="Reprolysin_4"/>
    <property type="match status" value="1"/>
</dbReference>
<dbReference type="GO" id="GO:0004252">
    <property type="term" value="F:serine-type endopeptidase activity"/>
    <property type="evidence" value="ECO:0007669"/>
    <property type="project" value="InterPro"/>
</dbReference>
<dbReference type="OrthoDB" id="9792152at2"/>
<organism evidence="4 5">
    <name type="scientific">Solirubrum puertoriconensis</name>
    <dbReference type="NCBI Taxonomy" id="1751427"/>
    <lineage>
        <taxon>Bacteria</taxon>
        <taxon>Pseudomonadati</taxon>
        <taxon>Bacteroidota</taxon>
        <taxon>Cytophagia</taxon>
        <taxon>Cytophagales</taxon>
    </lineage>
</organism>
<dbReference type="Pfam" id="PF18962">
    <property type="entry name" value="Por_Secre_tail"/>
    <property type="match status" value="1"/>
</dbReference>
<reference evidence="4 5" key="1">
    <citation type="submission" date="2015-11" db="EMBL/GenBank/DDBJ databases">
        <title>Solirubrum puertoriconensis gen. nov. an environmental bacteria isolated in Puerto Rico.</title>
        <authorList>
            <person name="Cuebas-Irizarry M.F."/>
            <person name="Montalvo-Rodriguez R."/>
        </authorList>
    </citation>
    <scope>NUCLEOTIDE SEQUENCE [LARGE SCALE GENOMIC DNA]</scope>
    <source>
        <strain evidence="4 5">MC1A</strain>
    </source>
</reference>
<proteinExistence type="predicted"/>
<comment type="caution">
    <text evidence="4">The sequence shown here is derived from an EMBL/GenBank/DDBJ whole genome shotgun (WGS) entry which is preliminary data.</text>
</comment>
<evidence type="ECO:0000256" key="2">
    <source>
        <dbReference type="ARBA" id="ARBA00022801"/>
    </source>
</evidence>
<evidence type="ECO:0000259" key="3">
    <source>
        <dbReference type="PROSITE" id="PS51829"/>
    </source>
</evidence>
<dbReference type="Gene3D" id="2.60.120.260">
    <property type="entry name" value="Galactose-binding domain-like"/>
    <property type="match status" value="1"/>
</dbReference>
<sequence length="1103" mass="115603">MRTSFTLPWPALRGAVLRGLLLAGVGLPFSASAQRVLWADAKTTQLSAAARRTTQALGRYRVVTVQMANLRAALAQAPDGNNARRSGTVVALPLPDGSSGRFRVTETQVMAPELAARYPAIKTYSAQGIDDPTATAYFDVSGAGLHAMILSAGNTVYVDPAAGGQEHLVFYKRDINDAALARRVCLTQTPSVLNQRLSPLQNGTAARSNGTQLRTYRLAMACTGEYAAKKGGTTEGALAGIVASVNRVSGVYEKELSIRLRLVANTDQLIFLDPATDPYTNESSETTLNTNQQVTDQRIGPANYDIGHVFTTDGGGLAGLGVVCVGNNKARATTGLPNPVGDAFDIDFVAHEMGHQFGANHTFNATDANNCRVGNRSGSTAYEPGSGSTIMAYAGICAPYNLQANSDAYFHTASYDEILDHVTTLGACASISNTGNRPPVVEAGANYVIPKGTPFELTGTASDPDGDALTYCWEELDLGPGGNPDQPQGDAPIFRSFPPTTDPTRVFPRLGALLNNLPTIGEVLPQYGRTLNFRLTVRDNRTGGGATNYDAITVPVADNAGPFVVTAPNTNVTWRTTVPQQVTWDVANTTAAPVSASRVDILLSVDGGLTYPYTLAAGTPNDGAEQVTVPAGVPPSTQVRLKVKATGGIFFDISNQNFTLQTPTGPGFFLASDCANSTQSFCPGGSVSCSLSVGQILGFTGQVTLSATGIPAGVSVNFGSTQVAAGSTTSVTISSAATTASGTYPITVSGTNGSTTETQVISLVVRNSANVPPTLQQPAANSLRALPQPRFTWSAIQGATSYDLQVATDAGFSNLVISQTGLTTNSYTAATTLQENGRYYWRVRGTAECGVGNWSAGEQFYVGQLACTTYTPTDLPAAITNSTNATATSTITVNSTDVVSQVRVRNLRITHRDLGELVLELRGPNNIRVRLGSSPCPGTANINASFDDAAPTGITCPINTGGTYRPESALAAFRGNPANGPWTLHVLDVAPGNAGSFTNWTLELCTVQDAITSSLSPKQLQGVSVYPNPSTGRFELNVDNSLRGTMQVRVTDAVGRTVLAEQLTKGAGQLRHTLDLGKLSQGVYHLQVELPGGGTATQKLMKL</sequence>
<protein>
    <recommendedName>
        <fullName evidence="3">P/Homo B domain-containing protein</fullName>
    </recommendedName>
</protein>
<dbReference type="PROSITE" id="PS51829">
    <property type="entry name" value="P_HOMO_B"/>
    <property type="match status" value="1"/>
</dbReference>
<dbReference type="Pfam" id="PF01483">
    <property type="entry name" value="P_proprotein"/>
    <property type="match status" value="1"/>
</dbReference>
<dbReference type="InterPro" id="IPR024079">
    <property type="entry name" value="MetalloPept_cat_dom_sf"/>
</dbReference>
<keyword evidence="5" id="KW-1185">Reference proteome</keyword>
<dbReference type="EMBL" id="LNAL01000003">
    <property type="protein sequence ID" value="KUG09507.1"/>
    <property type="molecule type" value="Genomic_DNA"/>
</dbReference>
<accession>A0A9X0HNU1</accession>
<keyword evidence="1" id="KW-0645">Protease</keyword>
<dbReference type="GO" id="GO:0008237">
    <property type="term" value="F:metallopeptidase activity"/>
    <property type="evidence" value="ECO:0007669"/>
    <property type="project" value="InterPro"/>
</dbReference>
<keyword evidence="2" id="KW-0378">Hydrolase</keyword>
<name>A0A9X0HNU1_SOLP1</name>
<dbReference type="RefSeq" id="WP_059067532.1">
    <property type="nucleotide sequence ID" value="NZ_LNAL01000003.1"/>
</dbReference>
<dbReference type="InterPro" id="IPR008979">
    <property type="entry name" value="Galactose-bd-like_sf"/>
</dbReference>
<evidence type="ECO:0000313" key="4">
    <source>
        <dbReference type="EMBL" id="KUG09507.1"/>
    </source>
</evidence>
<dbReference type="SUPFAM" id="SSF49785">
    <property type="entry name" value="Galactose-binding domain-like"/>
    <property type="match status" value="1"/>
</dbReference>
<evidence type="ECO:0000313" key="5">
    <source>
        <dbReference type="Proteomes" id="UP000054223"/>
    </source>
</evidence>
<dbReference type="InterPro" id="IPR002884">
    <property type="entry name" value="P_dom"/>
</dbReference>
<dbReference type="Gene3D" id="3.40.390.10">
    <property type="entry name" value="Collagenase (Catalytic Domain)"/>
    <property type="match status" value="1"/>
</dbReference>
<dbReference type="InterPro" id="IPR013783">
    <property type="entry name" value="Ig-like_fold"/>
</dbReference>
<dbReference type="NCBIfam" id="TIGR04183">
    <property type="entry name" value="Por_Secre_tail"/>
    <property type="match status" value="1"/>
</dbReference>
<dbReference type="Gene3D" id="2.60.40.10">
    <property type="entry name" value="Immunoglobulins"/>
    <property type="match status" value="2"/>
</dbReference>
<evidence type="ECO:0000256" key="1">
    <source>
        <dbReference type="ARBA" id="ARBA00022670"/>
    </source>
</evidence>
<dbReference type="GO" id="GO:0006508">
    <property type="term" value="P:proteolysis"/>
    <property type="evidence" value="ECO:0007669"/>
    <property type="project" value="UniProtKB-KW"/>
</dbReference>
<dbReference type="AlphaFoldDB" id="A0A9X0HNU1"/>
<feature type="domain" description="P/Homo B" evidence="3">
    <location>
        <begin position="861"/>
        <end position="1010"/>
    </location>
</feature>
<dbReference type="SUPFAM" id="SSF55486">
    <property type="entry name" value="Metalloproteases ('zincins'), catalytic domain"/>
    <property type="match status" value="1"/>
</dbReference>
<gene>
    <name evidence="4" type="ORF">ASU33_17480</name>
</gene>
<dbReference type="InterPro" id="IPR026444">
    <property type="entry name" value="Secre_tail"/>
</dbReference>
<dbReference type="Proteomes" id="UP000054223">
    <property type="component" value="Unassembled WGS sequence"/>
</dbReference>